<evidence type="ECO:0000256" key="2">
    <source>
        <dbReference type="ARBA" id="ARBA00022692"/>
    </source>
</evidence>
<dbReference type="PANTHER" id="PTHR12154">
    <property type="entry name" value="GLYCOSYL TRANSFERASE-RELATED"/>
    <property type="match status" value="1"/>
</dbReference>
<dbReference type="Pfam" id="PF08660">
    <property type="entry name" value="Alg14"/>
    <property type="match status" value="1"/>
</dbReference>
<keyword evidence="2 6" id="KW-0812">Transmembrane</keyword>
<evidence type="ECO:0000256" key="6">
    <source>
        <dbReference type="SAM" id="Phobius"/>
    </source>
</evidence>
<feature type="transmembrane region" description="Helical" evidence="6">
    <location>
        <begin position="82"/>
        <end position="107"/>
    </location>
</feature>
<evidence type="ECO:0000256" key="3">
    <source>
        <dbReference type="ARBA" id="ARBA00022824"/>
    </source>
</evidence>
<keyword evidence="5 6" id="KW-0472">Membrane</keyword>
<evidence type="ECO:0000256" key="1">
    <source>
        <dbReference type="ARBA" id="ARBA00004389"/>
    </source>
</evidence>
<protein>
    <submittedName>
        <fullName evidence="7">Oligosaccharide biosynthesis protein</fullName>
    </submittedName>
    <submittedName>
        <fullName evidence="8">Polysaccharide biosynthesis protein</fullName>
    </submittedName>
</protein>
<evidence type="ECO:0000313" key="10">
    <source>
        <dbReference type="Proteomes" id="UP000187134"/>
    </source>
</evidence>
<evidence type="ECO:0000313" key="8">
    <source>
        <dbReference type="EMBL" id="OMF14380.1"/>
    </source>
</evidence>
<keyword evidence="3" id="KW-0256">Endoplasmic reticulum</keyword>
<reference evidence="9" key="2">
    <citation type="submission" date="2016-01" db="EMBL/GenBank/DDBJ databases">
        <title>Draft Genome Sequence of Paenibacillus amylolyticus Heshi-A3 that Was Isolated from Fermented Rice Bran with Aging Salted Mackerel, Which Was Named Heshiko as Traditional Fermented Seafood in Japan.</title>
        <authorList>
            <person name="Akuzawa S."/>
            <person name="Nakagawa J."/>
            <person name="Kanekatsu T."/>
            <person name="Kubota E."/>
            <person name="Ohtake R."/>
            <person name="Suzuki T."/>
            <person name="Kanesaki Y."/>
        </authorList>
    </citation>
    <scope>NUCLEOTIDE SEQUENCE [LARGE SCALE GENOMIC DNA]</scope>
    <source>
        <strain evidence="9">Heshi-A3</strain>
    </source>
</reference>
<name>A0A100VHT1_PAEAM</name>
<reference evidence="7 9" key="1">
    <citation type="journal article" date="2016" name="Genome Announc.">
        <title>Draft Genome Sequence of Paenibacillus amylolyticus Heshi-A3, Isolated from Fermented Rice Bran in a Japanese Fermented Seafood Dish.</title>
        <authorList>
            <person name="Akuzawa S."/>
            <person name="Nagaoka J."/>
            <person name="Kanekatsu M."/>
            <person name="Kubota E."/>
            <person name="Ohtake R."/>
            <person name="Suzuki T."/>
            <person name="Kanesaki Y."/>
        </authorList>
    </citation>
    <scope>NUCLEOTIDE SEQUENCE [LARGE SCALE GENOMIC DNA]</scope>
    <source>
        <strain evidence="7 9">Heshi-A3</strain>
    </source>
</reference>
<evidence type="ECO:0000256" key="4">
    <source>
        <dbReference type="ARBA" id="ARBA00022989"/>
    </source>
</evidence>
<sequence length="152" mass="17500">MKVCLISSTGGHFDELTKIIPAVEEHDYFLITEKNKSRKVDSAQGKVYFLMQQERKNAMFLLIFVANIIKSFFLYLRERPKVIITTGAGATYPFCLIGKIFGAKLIYIESYAKIYSSSATGRLMYKISDEFFIQWETLQDSYPNAKYRGALF</sequence>
<feature type="transmembrane region" description="Helical" evidence="6">
    <location>
        <begin position="58"/>
        <end position="76"/>
    </location>
</feature>
<dbReference type="OrthoDB" id="555447at2"/>
<organism evidence="7 9">
    <name type="scientific">Paenibacillus amylolyticus</name>
    <dbReference type="NCBI Taxonomy" id="1451"/>
    <lineage>
        <taxon>Bacteria</taxon>
        <taxon>Bacillati</taxon>
        <taxon>Bacillota</taxon>
        <taxon>Bacilli</taxon>
        <taxon>Bacillales</taxon>
        <taxon>Paenibacillaceae</taxon>
        <taxon>Paenibacillus</taxon>
    </lineage>
</organism>
<dbReference type="Gene3D" id="3.40.50.2000">
    <property type="entry name" value="Glycogen Phosphorylase B"/>
    <property type="match status" value="1"/>
</dbReference>
<dbReference type="GO" id="GO:0004577">
    <property type="term" value="F:N-acetylglucosaminyldiphosphodolichol N-acetylglucosaminyltransferase activity"/>
    <property type="evidence" value="ECO:0007669"/>
    <property type="project" value="TreeGrafter"/>
</dbReference>
<gene>
    <name evidence="8" type="ORF">BK131_13015</name>
    <name evidence="7" type="ORF">PAHA3_0162</name>
</gene>
<dbReference type="EMBL" id="BCNV01000001">
    <property type="protein sequence ID" value="GAS80098.1"/>
    <property type="molecule type" value="Genomic_DNA"/>
</dbReference>
<evidence type="ECO:0000313" key="9">
    <source>
        <dbReference type="Proteomes" id="UP000069697"/>
    </source>
</evidence>
<dbReference type="AlphaFoldDB" id="A0A100VHT1"/>
<evidence type="ECO:0000256" key="5">
    <source>
        <dbReference type="ARBA" id="ARBA00023136"/>
    </source>
</evidence>
<reference evidence="8 10" key="3">
    <citation type="submission" date="2016-11" db="EMBL/GenBank/DDBJ databases">
        <title>Paenibacillus species isolates.</title>
        <authorList>
            <person name="Beno S.M."/>
        </authorList>
    </citation>
    <scope>NUCLEOTIDE SEQUENCE [LARGE SCALE GENOMIC DNA]</scope>
    <source>
        <strain evidence="8 10">FSL H8-0246</strain>
    </source>
</reference>
<comment type="subcellular location">
    <subcellularLocation>
        <location evidence="1">Endoplasmic reticulum membrane</location>
        <topology evidence="1">Single-pass membrane protein</topology>
    </subcellularLocation>
</comment>
<comment type="caution">
    <text evidence="7">The sequence shown here is derived from an EMBL/GenBank/DDBJ whole genome shotgun (WGS) entry which is preliminary data.</text>
</comment>
<dbReference type="NCBIfam" id="NF041549">
    <property type="entry name" value="PssD"/>
    <property type="match status" value="1"/>
</dbReference>
<dbReference type="InterPro" id="IPR013969">
    <property type="entry name" value="Oligosacch_biosynth_Alg14"/>
</dbReference>
<dbReference type="RefSeq" id="WP_036611329.1">
    <property type="nucleotide sequence ID" value="NZ_BCNV01000001.1"/>
</dbReference>
<keyword evidence="4 6" id="KW-1133">Transmembrane helix</keyword>
<dbReference type="Proteomes" id="UP000187134">
    <property type="component" value="Unassembled WGS sequence"/>
</dbReference>
<dbReference type="Proteomes" id="UP000069697">
    <property type="component" value="Unassembled WGS sequence"/>
</dbReference>
<dbReference type="SUPFAM" id="SSF53756">
    <property type="entry name" value="UDP-Glycosyltransferase/glycogen phosphorylase"/>
    <property type="match status" value="1"/>
</dbReference>
<dbReference type="GO" id="GO:0006488">
    <property type="term" value="P:dolichol-linked oligosaccharide biosynthetic process"/>
    <property type="evidence" value="ECO:0007669"/>
    <property type="project" value="InterPro"/>
</dbReference>
<dbReference type="PANTHER" id="PTHR12154:SF4">
    <property type="entry name" value="UDP-N-ACETYLGLUCOSAMINE TRANSFERASE SUBUNIT ALG14 HOMOLOG"/>
    <property type="match status" value="1"/>
</dbReference>
<accession>A0A100VHT1</accession>
<dbReference type="EMBL" id="MRTJ01000003">
    <property type="protein sequence ID" value="OMF14380.1"/>
    <property type="molecule type" value="Genomic_DNA"/>
</dbReference>
<evidence type="ECO:0000313" key="7">
    <source>
        <dbReference type="EMBL" id="GAS80098.1"/>
    </source>
</evidence>
<proteinExistence type="predicted"/>